<name>A0A2U1CWH8_9GAMM</name>
<dbReference type="GO" id="GO:0016832">
    <property type="term" value="F:aldehyde-lyase activity"/>
    <property type="evidence" value="ECO:0007669"/>
    <property type="project" value="TreeGrafter"/>
</dbReference>
<comment type="caution">
    <text evidence="4">The sequence shown here is derived from an EMBL/GenBank/DDBJ whole genome shotgun (WGS) entry which is preliminary data.</text>
</comment>
<keyword evidence="2" id="KW-0456">Lyase</keyword>
<evidence type="ECO:0000256" key="2">
    <source>
        <dbReference type="ARBA" id="ARBA00023239"/>
    </source>
</evidence>
<dbReference type="PANTHER" id="PTHR22789">
    <property type="entry name" value="FUCULOSE PHOSPHATE ALDOLASE"/>
    <property type="match status" value="1"/>
</dbReference>
<dbReference type="InterPro" id="IPR036409">
    <property type="entry name" value="Aldolase_II/adducin_N_sf"/>
</dbReference>
<reference evidence="4 5" key="1">
    <citation type="submission" date="2018-04" db="EMBL/GenBank/DDBJ databases">
        <title>Genomic Encyclopedia of Type Strains, Phase IV (KMG-IV): sequencing the most valuable type-strain genomes for metagenomic binning, comparative biology and taxonomic classification.</title>
        <authorList>
            <person name="Goeker M."/>
        </authorList>
    </citation>
    <scope>NUCLEOTIDE SEQUENCE [LARGE SCALE GENOMIC DNA]</scope>
    <source>
        <strain evidence="4 5">DSM 28688</strain>
    </source>
</reference>
<evidence type="ECO:0000313" key="5">
    <source>
        <dbReference type="Proteomes" id="UP000245887"/>
    </source>
</evidence>
<organism evidence="4 5">
    <name type="scientific">Tamilnaduibacter salinus</name>
    <dbReference type="NCBI Taxonomy" id="1484056"/>
    <lineage>
        <taxon>Bacteria</taxon>
        <taxon>Pseudomonadati</taxon>
        <taxon>Pseudomonadota</taxon>
        <taxon>Gammaproteobacteria</taxon>
        <taxon>Pseudomonadales</taxon>
        <taxon>Marinobacteraceae</taxon>
        <taxon>Tamilnaduibacter</taxon>
    </lineage>
</organism>
<dbReference type="RefSeq" id="WP_243402409.1">
    <property type="nucleotide sequence ID" value="NZ_QEKQ01000005.1"/>
</dbReference>
<dbReference type="EMBL" id="QEKQ01000005">
    <property type="protein sequence ID" value="PVY76340.1"/>
    <property type="molecule type" value="Genomic_DNA"/>
</dbReference>
<dbReference type="Gene3D" id="3.40.225.10">
    <property type="entry name" value="Class II aldolase/adducin N-terminal domain"/>
    <property type="match status" value="1"/>
</dbReference>
<evidence type="ECO:0000313" key="4">
    <source>
        <dbReference type="EMBL" id="PVY76340.1"/>
    </source>
</evidence>
<dbReference type="Proteomes" id="UP000245887">
    <property type="component" value="Unassembled WGS sequence"/>
</dbReference>
<feature type="domain" description="Class II aldolase/adducin N-terminal" evidence="3">
    <location>
        <begin position="14"/>
        <end position="188"/>
    </location>
</feature>
<accession>A0A2U1CWH8</accession>
<dbReference type="InterPro" id="IPR050197">
    <property type="entry name" value="Aldolase_class_II_sugar_metab"/>
</dbReference>
<dbReference type="SMART" id="SM01007">
    <property type="entry name" value="Aldolase_II"/>
    <property type="match status" value="1"/>
</dbReference>
<gene>
    <name evidence="4" type="ORF">C8D92_10593</name>
</gene>
<dbReference type="SUPFAM" id="SSF53639">
    <property type="entry name" value="AraD/HMP-PK domain-like"/>
    <property type="match status" value="1"/>
</dbReference>
<sequence length="224" mass="24182">MTASHSISPDALRNTFVETARAMNRKGLNQGRSGNVSVRYGDGMLITASGCHFDEITPEHVVATDLDGHYQGPLKPSSERSFHAAIYRQRPDAQAVVHVHSPWATTLASLRRAIPAFHYMVAVAGGKDIPCTPYATFGTDELADHIANAVRDRDACLMANHGQIALAGSLDAALDLAMEVENLARCYAQALTVGEPVLLSDDEMDAVLDKFGSYRENAQASDEQ</sequence>
<evidence type="ECO:0000256" key="1">
    <source>
        <dbReference type="ARBA" id="ARBA00022723"/>
    </source>
</evidence>
<dbReference type="GO" id="GO:0005829">
    <property type="term" value="C:cytosol"/>
    <property type="evidence" value="ECO:0007669"/>
    <property type="project" value="TreeGrafter"/>
</dbReference>
<dbReference type="AlphaFoldDB" id="A0A2U1CWH8"/>
<dbReference type="GO" id="GO:0046872">
    <property type="term" value="F:metal ion binding"/>
    <property type="evidence" value="ECO:0007669"/>
    <property type="project" value="UniProtKB-KW"/>
</dbReference>
<evidence type="ECO:0000259" key="3">
    <source>
        <dbReference type="SMART" id="SM01007"/>
    </source>
</evidence>
<protein>
    <submittedName>
        <fullName evidence="4">L-fuculose 1-phosphate aldolase</fullName>
    </submittedName>
</protein>
<dbReference type="InterPro" id="IPR001303">
    <property type="entry name" value="Aldolase_II/adducin_N"/>
</dbReference>
<dbReference type="Pfam" id="PF00596">
    <property type="entry name" value="Aldolase_II"/>
    <property type="match status" value="1"/>
</dbReference>
<dbReference type="PANTHER" id="PTHR22789:SF0">
    <property type="entry name" value="3-OXO-TETRONATE 4-PHOSPHATE DECARBOXYLASE-RELATED"/>
    <property type="match status" value="1"/>
</dbReference>
<keyword evidence="1" id="KW-0479">Metal-binding</keyword>
<proteinExistence type="predicted"/>
<dbReference type="GO" id="GO:0019323">
    <property type="term" value="P:pentose catabolic process"/>
    <property type="evidence" value="ECO:0007669"/>
    <property type="project" value="TreeGrafter"/>
</dbReference>